<dbReference type="SUPFAM" id="SSF48452">
    <property type="entry name" value="TPR-like"/>
    <property type="match status" value="1"/>
</dbReference>
<dbReference type="InterPro" id="IPR031634">
    <property type="entry name" value="PknG_rubred"/>
</dbReference>
<reference evidence="11 12" key="1">
    <citation type="submission" date="2017-06" db="EMBL/GenBank/DDBJ databases">
        <authorList>
            <person name="Kim H.J."/>
            <person name="Triplett B.A."/>
        </authorList>
    </citation>
    <scope>NUCLEOTIDE SEQUENCE [LARGE SCALE GENOMIC DNA]</scope>
    <source>
        <strain evidence="11 12">DSM 45207</strain>
    </source>
</reference>
<comment type="catalytic activity">
    <reaction evidence="7">
        <text>L-threonyl-[protein] + ATP = O-phospho-L-threonyl-[protein] + ADP + H(+)</text>
        <dbReference type="Rhea" id="RHEA:46608"/>
        <dbReference type="Rhea" id="RHEA-COMP:11060"/>
        <dbReference type="Rhea" id="RHEA-COMP:11605"/>
        <dbReference type="ChEBI" id="CHEBI:15378"/>
        <dbReference type="ChEBI" id="CHEBI:30013"/>
        <dbReference type="ChEBI" id="CHEBI:30616"/>
        <dbReference type="ChEBI" id="CHEBI:61977"/>
        <dbReference type="ChEBI" id="CHEBI:456216"/>
        <dbReference type="EC" id="2.7.11.1"/>
    </reaction>
</comment>
<feature type="region of interest" description="Disordered" evidence="9">
    <location>
        <begin position="406"/>
        <end position="429"/>
    </location>
</feature>
<dbReference type="InterPro" id="IPR000719">
    <property type="entry name" value="Prot_kinase_dom"/>
</dbReference>
<keyword evidence="4" id="KW-0547">Nucleotide-binding</keyword>
<evidence type="ECO:0000313" key="11">
    <source>
        <dbReference type="EMBL" id="SNR59237.1"/>
    </source>
</evidence>
<dbReference type="Proteomes" id="UP000198348">
    <property type="component" value="Unassembled WGS sequence"/>
</dbReference>
<feature type="region of interest" description="Disordered" evidence="9">
    <location>
        <begin position="27"/>
        <end position="62"/>
    </location>
</feature>
<dbReference type="Pfam" id="PF16919">
    <property type="entry name" value="PknG_rubred"/>
    <property type="match status" value="1"/>
</dbReference>
<name>A0A238XJY7_9PSEU</name>
<gene>
    <name evidence="11" type="ORF">SAMN06265360_11174</name>
</gene>
<protein>
    <recommendedName>
        <fullName evidence="1">non-specific serine/threonine protein kinase</fullName>
        <ecNumber evidence="1">2.7.11.1</ecNumber>
    </recommendedName>
</protein>
<evidence type="ECO:0000256" key="2">
    <source>
        <dbReference type="ARBA" id="ARBA00022527"/>
    </source>
</evidence>
<evidence type="ECO:0000256" key="6">
    <source>
        <dbReference type="ARBA" id="ARBA00022840"/>
    </source>
</evidence>
<keyword evidence="5 11" id="KW-0418">Kinase</keyword>
<comment type="catalytic activity">
    <reaction evidence="8">
        <text>L-seryl-[protein] + ATP = O-phospho-L-seryl-[protein] + ADP + H(+)</text>
        <dbReference type="Rhea" id="RHEA:17989"/>
        <dbReference type="Rhea" id="RHEA-COMP:9863"/>
        <dbReference type="Rhea" id="RHEA-COMP:11604"/>
        <dbReference type="ChEBI" id="CHEBI:15378"/>
        <dbReference type="ChEBI" id="CHEBI:29999"/>
        <dbReference type="ChEBI" id="CHEBI:30616"/>
        <dbReference type="ChEBI" id="CHEBI:83421"/>
        <dbReference type="ChEBI" id="CHEBI:456216"/>
        <dbReference type="EC" id="2.7.11.1"/>
    </reaction>
</comment>
<dbReference type="SUPFAM" id="SSF56112">
    <property type="entry name" value="Protein kinase-like (PK-like)"/>
    <property type="match status" value="1"/>
</dbReference>
<dbReference type="FunFam" id="1.10.510.10:FF:000306">
    <property type="entry name" value="Serine/threonine protein kinase"/>
    <property type="match status" value="1"/>
</dbReference>
<dbReference type="GO" id="GO:0004674">
    <property type="term" value="F:protein serine/threonine kinase activity"/>
    <property type="evidence" value="ECO:0007669"/>
    <property type="project" value="UniProtKB-KW"/>
</dbReference>
<dbReference type="Gene3D" id="1.10.510.10">
    <property type="entry name" value="Transferase(Phosphotransferase) domain 1"/>
    <property type="match status" value="1"/>
</dbReference>
<dbReference type="InterPro" id="IPR011990">
    <property type="entry name" value="TPR-like_helical_dom_sf"/>
</dbReference>
<dbReference type="PROSITE" id="PS50011">
    <property type="entry name" value="PROTEIN_KINASE_DOM"/>
    <property type="match status" value="1"/>
</dbReference>
<accession>A0A238XJY7</accession>
<dbReference type="OrthoDB" id="137117at2"/>
<dbReference type="GO" id="GO:0005524">
    <property type="term" value="F:ATP binding"/>
    <property type="evidence" value="ECO:0007669"/>
    <property type="project" value="UniProtKB-KW"/>
</dbReference>
<dbReference type="EMBL" id="FZNW01000011">
    <property type="protein sequence ID" value="SNR59237.1"/>
    <property type="molecule type" value="Genomic_DNA"/>
</dbReference>
<sequence length="730" mass="78380">MTWCPRVGCAGVIDEDGFCESCGLQAENGGRPSTRTDSVATWSRPSVTTGSAPSRPGTSGRGMLGAGLVDVPPVPYRDPAEVVITDPRVPENQRFCARCGSEVGRSRADRPARSDGFCPQCGQRYRFTPAMGPGDVVHDQYEVLGCLAHGGLGWVYLARDRAVSDRWVVLKGLIDSADADATAAVIAERHFLAKVEHPNIVKIHNFVQHSESDGGSTGYIVMEYVGGQSLKDLVKQRRREHDGQASLPVEQALAYTIEALRPIGYLHDEGLLYCDVKPDNMVQTQELLKLIDLGAVRHAGDVSAAVYGTVGYQAPEVTEQGPSVASDLYAMGRTLAVLTIPFDFTGSYATRLPPPSEARLLAERESFRRALLRACHPDPARRFGSAPEMAEQLTGVLREVMAASDGQPRQAASTHFGPELHGFATGGSSGAALRTTELDEVAHELPVPRVDTADPAADLLTTLAAASPTELLASLRDVPVTTEVRLRRVRALIELGDRQGARNEADAADEDGTWRARWAIALAALAAADPVRARGEFDSVLGMLPGELAPKLGLAVCAELLDDLVDAEHYYRIVWRTDRSFVSAAFGLARVLLRGGERAEAAAVLGSVPPTSAHHLAAQVAAVRVGTVAAEPESLTAEDFSGAGERIADLDMDEVGQVQLEVELLAAALEWSFAGDDGQAGEVLGCSLTEDPLRFALEHRYRVLARHASSLTERYALVDRANQVRPWTQL</sequence>
<dbReference type="Gene3D" id="1.25.40.10">
    <property type="entry name" value="Tetratricopeptide repeat domain"/>
    <property type="match status" value="1"/>
</dbReference>
<feature type="compositionally biased region" description="Polar residues" evidence="9">
    <location>
        <begin position="31"/>
        <end position="52"/>
    </location>
</feature>
<dbReference type="SMART" id="SM00220">
    <property type="entry name" value="S_TKc"/>
    <property type="match status" value="1"/>
</dbReference>
<keyword evidence="3" id="KW-0808">Transferase</keyword>
<evidence type="ECO:0000259" key="10">
    <source>
        <dbReference type="PROSITE" id="PS50011"/>
    </source>
</evidence>
<evidence type="ECO:0000313" key="12">
    <source>
        <dbReference type="Proteomes" id="UP000198348"/>
    </source>
</evidence>
<proteinExistence type="predicted"/>
<keyword evidence="2" id="KW-0723">Serine/threonine-protein kinase</keyword>
<keyword evidence="12" id="KW-1185">Reference proteome</keyword>
<evidence type="ECO:0000256" key="4">
    <source>
        <dbReference type="ARBA" id="ARBA00022741"/>
    </source>
</evidence>
<evidence type="ECO:0000256" key="7">
    <source>
        <dbReference type="ARBA" id="ARBA00047899"/>
    </source>
</evidence>
<evidence type="ECO:0000256" key="3">
    <source>
        <dbReference type="ARBA" id="ARBA00022679"/>
    </source>
</evidence>
<dbReference type="CDD" id="cd14014">
    <property type="entry name" value="STKc_PknB_like"/>
    <property type="match status" value="1"/>
</dbReference>
<dbReference type="Gene3D" id="3.30.200.20">
    <property type="entry name" value="Phosphorylase Kinase, domain 1"/>
    <property type="match status" value="1"/>
</dbReference>
<organism evidence="11 12">
    <name type="scientific">Haloechinothrix alba</name>
    <dbReference type="NCBI Taxonomy" id="664784"/>
    <lineage>
        <taxon>Bacteria</taxon>
        <taxon>Bacillati</taxon>
        <taxon>Actinomycetota</taxon>
        <taxon>Actinomycetes</taxon>
        <taxon>Pseudonocardiales</taxon>
        <taxon>Pseudonocardiaceae</taxon>
        <taxon>Haloechinothrix</taxon>
    </lineage>
</organism>
<evidence type="ECO:0000256" key="5">
    <source>
        <dbReference type="ARBA" id="ARBA00022777"/>
    </source>
</evidence>
<dbReference type="RefSeq" id="WP_089301704.1">
    <property type="nucleotide sequence ID" value="NZ_FZNW01000011.1"/>
</dbReference>
<dbReference type="PANTHER" id="PTHR24363">
    <property type="entry name" value="SERINE/THREONINE PROTEIN KINASE"/>
    <property type="match status" value="1"/>
</dbReference>
<dbReference type="InterPro" id="IPR031636">
    <property type="entry name" value="PknG_TPR"/>
</dbReference>
<dbReference type="AlphaFoldDB" id="A0A238XJY7"/>
<dbReference type="Pfam" id="PF00069">
    <property type="entry name" value="Pkinase"/>
    <property type="match status" value="1"/>
</dbReference>
<dbReference type="FunFam" id="3.30.200.20:FF:000205">
    <property type="entry name" value="Serine/threonine protein kinase"/>
    <property type="match status" value="1"/>
</dbReference>
<evidence type="ECO:0000256" key="1">
    <source>
        <dbReference type="ARBA" id="ARBA00012513"/>
    </source>
</evidence>
<dbReference type="EC" id="2.7.11.1" evidence="1"/>
<evidence type="ECO:0000256" key="8">
    <source>
        <dbReference type="ARBA" id="ARBA00048679"/>
    </source>
</evidence>
<dbReference type="PANTHER" id="PTHR24363:SF0">
    <property type="entry name" value="SERINE_THREONINE KINASE LIKE DOMAIN CONTAINING 1"/>
    <property type="match status" value="1"/>
</dbReference>
<dbReference type="InterPro" id="IPR011009">
    <property type="entry name" value="Kinase-like_dom_sf"/>
</dbReference>
<feature type="domain" description="Protein kinase" evidence="10">
    <location>
        <begin position="141"/>
        <end position="424"/>
    </location>
</feature>
<dbReference type="Pfam" id="PF16918">
    <property type="entry name" value="PknG_TPR"/>
    <property type="match status" value="1"/>
</dbReference>
<evidence type="ECO:0000256" key="9">
    <source>
        <dbReference type="SAM" id="MobiDB-lite"/>
    </source>
</evidence>
<keyword evidence="6" id="KW-0067">ATP-binding</keyword>